<dbReference type="GeneID" id="20080978"/>
<comment type="subcellular location">
    <subcellularLocation>
        <location evidence="1">Cytoplasm</location>
        <location evidence="1">Cytoskeleton</location>
        <location evidence="1">Spindle</location>
    </subcellularLocation>
</comment>
<name>A0A024UEG2_9STRA</name>
<evidence type="ECO:0000256" key="3">
    <source>
        <dbReference type="ARBA" id="ARBA00023212"/>
    </source>
</evidence>
<keyword evidence="3" id="KW-0206">Cytoskeleton</keyword>
<dbReference type="AlphaFoldDB" id="A0A024UEG2"/>
<proteinExistence type="predicted"/>
<dbReference type="RefSeq" id="XP_008866229.1">
    <property type="nucleotide sequence ID" value="XM_008868007.1"/>
</dbReference>
<feature type="compositionally biased region" description="Low complexity" evidence="5">
    <location>
        <begin position="264"/>
        <end position="279"/>
    </location>
</feature>
<feature type="domain" description="Hyaluronan-mediated motility receptor C-terminal" evidence="6">
    <location>
        <begin position="151"/>
        <end position="245"/>
    </location>
</feature>
<dbReference type="InterPro" id="IPR031794">
    <property type="entry name" value="HMMR_C"/>
</dbReference>
<evidence type="ECO:0000313" key="7">
    <source>
        <dbReference type="EMBL" id="ETW04791.1"/>
    </source>
</evidence>
<accession>A0A024UEG2</accession>
<evidence type="ECO:0000256" key="2">
    <source>
        <dbReference type="ARBA" id="ARBA00022490"/>
    </source>
</evidence>
<evidence type="ECO:0000256" key="1">
    <source>
        <dbReference type="ARBA" id="ARBA00004186"/>
    </source>
</evidence>
<protein>
    <recommendedName>
        <fullName evidence="6">Hyaluronan-mediated motility receptor C-terminal domain-containing protein</fullName>
    </recommendedName>
</protein>
<evidence type="ECO:0000256" key="4">
    <source>
        <dbReference type="SAM" id="Coils"/>
    </source>
</evidence>
<dbReference type="GO" id="GO:0005819">
    <property type="term" value="C:spindle"/>
    <property type="evidence" value="ECO:0007669"/>
    <property type="project" value="UniProtKB-SubCell"/>
</dbReference>
<dbReference type="Pfam" id="PF15908">
    <property type="entry name" value="HMMR_C"/>
    <property type="match status" value="1"/>
</dbReference>
<reference evidence="8 9" key="2">
    <citation type="submission" date="2018-08" db="EMBL/GenBank/DDBJ databases">
        <title>Aphanomyces genome sequencing and annotation.</title>
        <authorList>
            <person name="Minardi D."/>
            <person name="Oidtmann B."/>
            <person name="Van Der Giezen M."/>
            <person name="Studholme D.J."/>
        </authorList>
    </citation>
    <scope>NUCLEOTIDE SEQUENCE [LARGE SCALE GENOMIC DNA]</scope>
    <source>
        <strain evidence="8 9">NJM0002</strain>
    </source>
</reference>
<sequence length="310" mass="34203">MASVLPLVPTAQADLKRQTSTPEVALMRKQLEKIQRDMEVLVYTLAATRECYEPERQCHECLGGTSAPSTAEGFDDEGTDDGDSKERREFDELMDQIQTLQQQVALQTQASQQLRTENEQLQAECALLQEQQLTDTDNPEDASPASLKLTDAEVARLVQLSKDNAADLDALQQRLEEVTRERDHLRQERDTALLSAEKAWKENATLAGHTNPGQKIKYVQQLKDENNKLHQQLRDAEARLALQSKRQPLTKTPVGIANGEWNDVSSNTSEATTVASTTTLKPSKMLRKKVSNGGKSKKGPAGQGSAAASP</sequence>
<feature type="region of interest" description="Disordered" evidence="5">
    <location>
        <begin position="63"/>
        <end position="85"/>
    </location>
</feature>
<feature type="coiled-coil region" evidence="4">
    <location>
        <begin position="161"/>
        <end position="195"/>
    </location>
</feature>
<evidence type="ECO:0000313" key="9">
    <source>
        <dbReference type="Proteomes" id="UP000285060"/>
    </source>
</evidence>
<dbReference type="EMBL" id="KI913957">
    <property type="protein sequence ID" value="ETW04791.1"/>
    <property type="molecule type" value="Genomic_DNA"/>
</dbReference>
<evidence type="ECO:0000256" key="5">
    <source>
        <dbReference type="SAM" id="MobiDB-lite"/>
    </source>
</evidence>
<dbReference type="Proteomes" id="UP000285060">
    <property type="component" value="Unassembled WGS sequence"/>
</dbReference>
<feature type="compositionally biased region" description="Basic residues" evidence="5">
    <location>
        <begin position="284"/>
        <end position="298"/>
    </location>
</feature>
<feature type="compositionally biased region" description="Low complexity" evidence="5">
    <location>
        <begin position="299"/>
        <end position="310"/>
    </location>
</feature>
<organism evidence="7">
    <name type="scientific">Aphanomyces invadans</name>
    <dbReference type="NCBI Taxonomy" id="157072"/>
    <lineage>
        <taxon>Eukaryota</taxon>
        <taxon>Sar</taxon>
        <taxon>Stramenopiles</taxon>
        <taxon>Oomycota</taxon>
        <taxon>Saprolegniomycetes</taxon>
        <taxon>Saprolegniales</taxon>
        <taxon>Verrucalvaceae</taxon>
        <taxon>Aphanomyces</taxon>
    </lineage>
</organism>
<gene>
    <name evidence="8" type="ORF">DYB32_004572</name>
    <name evidence="7" type="ORF">H310_03928</name>
</gene>
<evidence type="ECO:0000259" key="6">
    <source>
        <dbReference type="Pfam" id="PF15908"/>
    </source>
</evidence>
<dbReference type="EMBL" id="QUSY01000347">
    <property type="protein sequence ID" value="RHY30186.1"/>
    <property type="molecule type" value="Genomic_DNA"/>
</dbReference>
<keyword evidence="4" id="KW-0175">Coiled coil</keyword>
<keyword evidence="9" id="KW-1185">Reference proteome</keyword>
<reference evidence="7" key="1">
    <citation type="submission" date="2013-12" db="EMBL/GenBank/DDBJ databases">
        <title>The Genome Sequence of Aphanomyces invadans NJM9701.</title>
        <authorList>
            <consortium name="The Broad Institute Genomics Platform"/>
            <person name="Russ C."/>
            <person name="Tyler B."/>
            <person name="van West P."/>
            <person name="Dieguez-Uribeondo J."/>
            <person name="Young S.K."/>
            <person name="Zeng Q."/>
            <person name="Gargeya S."/>
            <person name="Fitzgerald M."/>
            <person name="Abouelleil A."/>
            <person name="Alvarado L."/>
            <person name="Chapman S.B."/>
            <person name="Gainer-Dewar J."/>
            <person name="Goldberg J."/>
            <person name="Griggs A."/>
            <person name="Gujja S."/>
            <person name="Hansen M."/>
            <person name="Howarth C."/>
            <person name="Imamovic A."/>
            <person name="Ireland A."/>
            <person name="Larimer J."/>
            <person name="McCowan C."/>
            <person name="Murphy C."/>
            <person name="Pearson M."/>
            <person name="Poon T.W."/>
            <person name="Priest M."/>
            <person name="Roberts A."/>
            <person name="Saif S."/>
            <person name="Shea T."/>
            <person name="Sykes S."/>
            <person name="Wortman J."/>
            <person name="Nusbaum C."/>
            <person name="Birren B."/>
        </authorList>
    </citation>
    <scope>NUCLEOTIDE SEQUENCE [LARGE SCALE GENOMIC DNA]</scope>
    <source>
        <strain evidence="7">NJM9701</strain>
    </source>
</reference>
<keyword evidence="2" id="KW-0963">Cytoplasm</keyword>
<evidence type="ECO:0000313" key="8">
    <source>
        <dbReference type="EMBL" id="RHY30186.1"/>
    </source>
</evidence>
<feature type="coiled-coil region" evidence="4">
    <location>
        <begin position="219"/>
        <end position="246"/>
    </location>
</feature>
<feature type="region of interest" description="Disordered" evidence="5">
    <location>
        <begin position="251"/>
        <end position="310"/>
    </location>
</feature>
<dbReference type="VEuPathDB" id="FungiDB:H310_03928"/>